<sequence>MSETVPQLPPPPPPSPSPEPEGEVKLSFLDHLRDLRVRMVRAMLGIAIGMGLVGGFVPQIVDHLMKPVRDALPAGRQQLVYTSAIEPMMVYIKVAMYGGVFVAAPWVLWQLWLFIAPGLYKREKKVVFPFLFWGTLLFYLGAVFCFELVMPQAFPAMLAFAESDTLSPMLSLSEQLSLVLAMLLGFGVVFEVPVVIAFLSMIGLVQWRTLAKYRRIAIIVNVIAAAIITPTGDPLNLALMAVPMIVFYEVGIVLARILGKKPAPDAAPAA</sequence>
<keyword evidence="4 5" id="KW-0472">Membrane</keyword>
<dbReference type="OrthoDB" id="9777044at2"/>
<keyword evidence="3 5" id="KW-1133">Transmembrane helix</keyword>
<gene>
    <name evidence="5" type="primary">tatC</name>
    <name evidence="7" type="ordered locus">Adeh_0061</name>
</gene>
<dbReference type="GO" id="GO:0065002">
    <property type="term" value="P:intracellular protein transmembrane transport"/>
    <property type="evidence" value="ECO:0007669"/>
    <property type="project" value="TreeGrafter"/>
</dbReference>
<name>Q2IM06_ANADE</name>
<organism evidence="7 8">
    <name type="scientific">Anaeromyxobacter dehalogenans (strain 2CP-C)</name>
    <dbReference type="NCBI Taxonomy" id="290397"/>
    <lineage>
        <taxon>Bacteria</taxon>
        <taxon>Pseudomonadati</taxon>
        <taxon>Myxococcota</taxon>
        <taxon>Myxococcia</taxon>
        <taxon>Myxococcales</taxon>
        <taxon>Cystobacterineae</taxon>
        <taxon>Anaeromyxobacteraceae</taxon>
        <taxon>Anaeromyxobacter</taxon>
    </lineage>
</organism>
<feature type="transmembrane region" description="Helical" evidence="5">
    <location>
        <begin position="238"/>
        <end position="258"/>
    </location>
</feature>
<feature type="transmembrane region" description="Helical" evidence="5">
    <location>
        <begin position="216"/>
        <end position="232"/>
    </location>
</feature>
<dbReference type="PANTHER" id="PTHR30371">
    <property type="entry name" value="SEC-INDEPENDENT PROTEIN TRANSLOCASE PROTEIN TATC"/>
    <property type="match status" value="1"/>
</dbReference>
<dbReference type="HAMAP" id="MF_00902">
    <property type="entry name" value="TatC"/>
    <property type="match status" value="1"/>
</dbReference>
<dbReference type="AlphaFoldDB" id="Q2IM06"/>
<evidence type="ECO:0000256" key="1">
    <source>
        <dbReference type="ARBA" id="ARBA00004141"/>
    </source>
</evidence>
<evidence type="ECO:0000256" key="6">
    <source>
        <dbReference type="SAM" id="MobiDB-lite"/>
    </source>
</evidence>
<dbReference type="eggNOG" id="COG0805">
    <property type="taxonomic scope" value="Bacteria"/>
</dbReference>
<dbReference type="EMBL" id="CP000251">
    <property type="protein sequence ID" value="ABC79839.1"/>
    <property type="molecule type" value="Genomic_DNA"/>
</dbReference>
<feature type="transmembrane region" description="Helical" evidence="5">
    <location>
        <begin position="127"/>
        <end position="150"/>
    </location>
</feature>
<dbReference type="GO" id="GO:0009977">
    <property type="term" value="F:proton motive force dependent protein transmembrane transporter activity"/>
    <property type="evidence" value="ECO:0007669"/>
    <property type="project" value="TreeGrafter"/>
</dbReference>
<proteinExistence type="inferred from homology"/>
<comment type="subunit">
    <text evidence="5">Forms a complex with TatA.</text>
</comment>
<reference evidence="7" key="1">
    <citation type="submission" date="2006-01" db="EMBL/GenBank/DDBJ databases">
        <title>Complete sequence of Anaeromyxobacter dehalogenans 2CP-C.</title>
        <authorList>
            <consortium name="US DOE Joint Genome Institute"/>
            <person name="Copeland A."/>
            <person name="Lucas S."/>
            <person name="Lapidus A."/>
            <person name="Barry K."/>
            <person name="Detter J.C."/>
            <person name="Glavina T."/>
            <person name="Hammon N."/>
            <person name="Israni S."/>
            <person name="Pitluck S."/>
            <person name="Brettin T."/>
            <person name="Bruce D."/>
            <person name="Han C."/>
            <person name="Tapia R."/>
            <person name="Gilna P."/>
            <person name="Kiss H."/>
            <person name="Schmutz J."/>
            <person name="Larimer F."/>
            <person name="Land M."/>
            <person name="Kyrpides N."/>
            <person name="Anderson I."/>
            <person name="Sanford R.A."/>
            <person name="Ritalahti K.M."/>
            <person name="Thomas H.S."/>
            <person name="Kirby J.R."/>
            <person name="Zhulin I.B."/>
            <person name="Loeffler F.E."/>
            <person name="Richardson P."/>
        </authorList>
    </citation>
    <scope>NUCLEOTIDE SEQUENCE</scope>
    <source>
        <strain evidence="7">2CP-C</strain>
    </source>
</reference>
<dbReference type="Pfam" id="PF00902">
    <property type="entry name" value="TatC"/>
    <property type="match status" value="1"/>
</dbReference>
<keyword evidence="2 5" id="KW-0812">Transmembrane</keyword>
<dbReference type="GO" id="GO:0043953">
    <property type="term" value="P:protein transport by the Tat complex"/>
    <property type="evidence" value="ECO:0007669"/>
    <property type="project" value="UniProtKB-UniRule"/>
</dbReference>
<keyword evidence="5" id="KW-0653">Protein transport</keyword>
<feature type="transmembrane region" description="Helical" evidence="5">
    <location>
        <begin position="42"/>
        <end position="61"/>
    </location>
</feature>
<feature type="compositionally biased region" description="Pro residues" evidence="6">
    <location>
        <begin position="7"/>
        <end position="19"/>
    </location>
</feature>
<keyword evidence="5" id="KW-0997">Cell inner membrane</keyword>
<dbReference type="GO" id="GO:0033281">
    <property type="term" value="C:TAT protein transport complex"/>
    <property type="evidence" value="ECO:0007669"/>
    <property type="project" value="UniProtKB-UniRule"/>
</dbReference>
<evidence type="ECO:0000256" key="4">
    <source>
        <dbReference type="ARBA" id="ARBA00023136"/>
    </source>
</evidence>
<keyword evidence="5" id="KW-0813">Transport</keyword>
<feature type="transmembrane region" description="Helical" evidence="5">
    <location>
        <begin position="178"/>
        <end position="204"/>
    </location>
</feature>
<feature type="transmembrane region" description="Helical" evidence="5">
    <location>
        <begin position="94"/>
        <end position="115"/>
    </location>
</feature>
<dbReference type="Proteomes" id="UP000001935">
    <property type="component" value="Chromosome"/>
</dbReference>
<dbReference type="NCBIfam" id="TIGR00945">
    <property type="entry name" value="tatC"/>
    <property type="match status" value="1"/>
</dbReference>
<accession>Q2IM06</accession>
<protein>
    <recommendedName>
        <fullName evidence="5">Sec-independent protein translocase protein TatC</fullName>
    </recommendedName>
</protein>
<keyword evidence="5" id="KW-0811">Translocation</keyword>
<dbReference type="KEGG" id="ade:Adeh_0061"/>
<evidence type="ECO:0000256" key="3">
    <source>
        <dbReference type="ARBA" id="ARBA00022989"/>
    </source>
</evidence>
<dbReference type="InterPro" id="IPR002033">
    <property type="entry name" value="TatC"/>
</dbReference>
<evidence type="ECO:0000256" key="5">
    <source>
        <dbReference type="HAMAP-Rule" id="MF_00902"/>
    </source>
</evidence>
<dbReference type="PANTHER" id="PTHR30371:SF0">
    <property type="entry name" value="SEC-INDEPENDENT PROTEIN TRANSLOCASE PROTEIN TATC, CHLOROPLASTIC-RELATED"/>
    <property type="match status" value="1"/>
</dbReference>
<comment type="subcellular location">
    <subcellularLocation>
        <location evidence="5">Cell inner membrane</location>
        <topology evidence="5">Multi-pass membrane protein</topology>
    </subcellularLocation>
    <subcellularLocation>
        <location evidence="1">Membrane</location>
        <topology evidence="1">Multi-pass membrane protein</topology>
    </subcellularLocation>
</comment>
<dbReference type="HOGENOM" id="CLU_031942_1_0_7"/>
<comment type="similarity">
    <text evidence="5">Belongs to the TatC family.</text>
</comment>
<dbReference type="RefSeq" id="WP_011419122.1">
    <property type="nucleotide sequence ID" value="NC_007760.1"/>
</dbReference>
<comment type="function">
    <text evidence="5">Part of the twin-arginine translocation (Tat) system that transports large folded proteins containing a characteristic twin-arginine motif in their signal peptide across membranes.</text>
</comment>
<evidence type="ECO:0000313" key="8">
    <source>
        <dbReference type="Proteomes" id="UP000001935"/>
    </source>
</evidence>
<dbReference type="STRING" id="290397.Adeh_0061"/>
<evidence type="ECO:0000313" key="7">
    <source>
        <dbReference type="EMBL" id="ABC79839.1"/>
    </source>
</evidence>
<feature type="region of interest" description="Disordered" evidence="6">
    <location>
        <begin position="1"/>
        <end position="23"/>
    </location>
</feature>
<evidence type="ECO:0000256" key="2">
    <source>
        <dbReference type="ARBA" id="ARBA00022692"/>
    </source>
</evidence>
<dbReference type="PRINTS" id="PR01840">
    <property type="entry name" value="TATCFAMILY"/>
</dbReference>
<keyword evidence="5" id="KW-1003">Cell membrane</keyword>